<comment type="pathway">
    <text evidence="2">Protein modification; protein ubiquitination.</text>
</comment>
<evidence type="ECO:0000256" key="10">
    <source>
        <dbReference type="PROSITE-ProRule" id="PRU00455"/>
    </source>
</evidence>
<organism evidence="13 14">
    <name type="scientific">Ceutorhynchus assimilis</name>
    <name type="common">cabbage seed weevil</name>
    <dbReference type="NCBI Taxonomy" id="467358"/>
    <lineage>
        <taxon>Eukaryota</taxon>
        <taxon>Metazoa</taxon>
        <taxon>Ecdysozoa</taxon>
        <taxon>Arthropoda</taxon>
        <taxon>Hexapoda</taxon>
        <taxon>Insecta</taxon>
        <taxon>Pterygota</taxon>
        <taxon>Neoptera</taxon>
        <taxon>Endopterygota</taxon>
        <taxon>Coleoptera</taxon>
        <taxon>Polyphaga</taxon>
        <taxon>Cucujiformia</taxon>
        <taxon>Curculionidae</taxon>
        <taxon>Ceutorhynchinae</taxon>
        <taxon>Ceutorhynchus</taxon>
    </lineage>
</organism>
<protein>
    <recommendedName>
        <fullName evidence="4">RING-type E3 ubiquitin transferase</fullName>
        <ecNumber evidence="4">2.3.2.27</ecNumber>
    </recommendedName>
</protein>
<evidence type="ECO:0000256" key="2">
    <source>
        <dbReference type="ARBA" id="ARBA00004906"/>
    </source>
</evidence>
<dbReference type="OrthoDB" id="8182903at2759"/>
<feature type="domain" description="RING-type" evidence="11">
    <location>
        <begin position="42"/>
        <end position="77"/>
    </location>
</feature>
<evidence type="ECO:0000256" key="6">
    <source>
        <dbReference type="ARBA" id="ARBA00022723"/>
    </source>
</evidence>
<evidence type="ECO:0000256" key="1">
    <source>
        <dbReference type="ARBA" id="ARBA00000900"/>
    </source>
</evidence>
<evidence type="ECO:0000256" key="8">
    <source>
        <dbReference type="ARBA" id="ARBA00022786"/>
    </source>
</evidence>
<dbReference type="PROSITE" id="PS51081">
    <property type="entry name" value="ZF_SIAH"/>
    <property type="match status" value="1"/>
</dbReference>
<keyword evidence="14" id="KW-1185">Reference proteome</keyword>
<dbReference type="Pfam" id="PF21362">
    <property type="entry name" value="Sina_RING"/>
    <property type="match status" value="1"/>
</dbReference>
<reference evidence="13" key="1">
    <citation type="submission" date="2022-01" db="EMBL/GenBank/DDBJ databases">
        <authorList>
            <person name="King R."/>
        </authorList>
    </citation>
    <scope>NUCLEOTIDE SEQUENCE</scope>
</reference>
<dbReference type="GO" id="GO:0008270">
    <property type="term" value="F:zinc ion binding"/>
    <property type="evidence" value="ECO:0007669"/>
    <property type="project" value="UniProtKB-KW"/>
</dbReference>
<dbReference type="SUPFAM" id="SSF49599">
    <property type="entry name" value="TRAF domain-like"/>
    <property type="match status" value="1"/>
</dbReference>
<evidence type="ECO:0000259" key="12">
    <source>
        <dbReference type="PROSITE" id="PS51081"/>
    </source>
</evidence>
<dbReference type="InterPro" id="IPR004162">
    <property type="entry name" value="SINA-like_animal"/>
</dbReference>
<keyword evidence="7 10" id="KW-0863">Zinc-finger</keyword>
<comment type="catalytic activity">
    <reaction evidence="1">
        <text>S-ubiquitinyl-[E2 ubiquitin-conjugating enzyme]-L-cysteine + [acceptor protein]-L-lysine = [E2 ubiquitin-conjugating enzyme]-L-cysteine + N(6)-ubiquitinyl-[acceptor protein]-L-lysine.</text>
        <dbReference type="EC" id="2.3.2.27"/>
    </reaction>
</comment>
<keyword evidence="6" id="KW-0479">Metal-binding</keyword>
<sequence>MDNSLHHIFDSPRRLKICHKAAYPITEKDHKLERVILKEYECPVCINYASPPIMMCSNSHIICLDCWKRCISCPTCRAPKTLSRAFTLEKIHPLLSFPCKWDGCCFRATSSYTIVHEHVCKYYPLKCPLGESHQCTWMGTMENVQEHLGSCHRDNVYFQSSVYLMSTNFATASRKYYTIILVVNDRLFKFSWTFDTAESLKVRFGMVSIGNGIPLDVYNYTLMFAKQFPVNNSRIIKVHSQVKKSFNDCSVINRDPNSRFDEEMLNLEMDYEDLVRQCTSAGTLMYQLRIEVDQMTKFNRSYRFHGIR</sequence>
<comment type="similarity">
    <text evidence="3">Belongs to the SINA (Seven in absentia) family.</text>
</comment>
<dbReference type="EMBL" id="OU892283">
    <property type="protein sequence ID" value="CAG9771876.1"/>
    <property type="molecule type" value="Genomic_DNA"/>
</dbReference>
<keyword evidence="9" id="KW-0862">Zinc</keyword>
<dbReference type="InterPro" id="IPR049548">
    <property type="entry name" value="Sina-like_RING"/>
</dbReference>
<evidence type="ECO:0000259" key="11">
    <source>
        <dbReference type="PROSITE" id="PS50089"/>
    </source>
</evidence>
<evidence type="ECO:0000256" key="3">
    <source>
        <dbReference type="ARBA" id="ARBA00009119"/>
    </source>
</evidence>
<dbReference type="GO" id="GO:0031624">
    <property type="term" value="F:ubiquitin conjugating enzyme binding"/>
    <property type="evidence" value="ECO:0007669"/>
    <property type="project" value="TreeGrafter"/>
</dbReference>
<dbReference type="InterPro" id="IPR013010">
    <property type="entry name" value="Znf_SIAH"/>
</dbReference>
<keyword evidence="5" id="KW-0808">Transferase</keyword>
<dbReference type="PANTHER" id="PTHR45877">
    <property type="entry name" value="E3 UBIQUITIN-PROTEIN LIGASE SIAH2"/>
    <property type="match status" value="1"/>
</dbReference>
<evidence type="ECO:0000256" key="9">
    <source>
        <dbReference type="ARBA" id="ARBA00022833"/>
    </source>
</evidence>
<proteinExistence type="inferred from homology"/>
<evidence type="ECO:0000313" key="14">
    <source>
        <dbReference type="Proteomes" id="UP001152799"/>
    </source>
</evidence>
<gene>
    <name evidence="13" type="ORF">CEUTPL_LOCUS12301</name>
</gene>
<dbReference type="InterPro" id="IPR013083">
    <property type="entry name" value="Znf_RING/FYVE/PHD"/>
</dbReference>
<evidence type="ECO:0000256" key="4">
    <source>
        <dbReference type="ARBA" id="ARBA00012483"/>
    </source>
</evidence>
<dbReference type="AlphaFoldDB" id="A0A9N9MWX7"/>
<dbReference type="EC" id="2.3.2.27" evidence="4"/>
<accession>A0A9N9MWX7</accession>
<dbReference type="GO" id="GO:0043161">
    <property type="term" value="P:proteasome-mediated ubiquitin-dependent protein catabolic process"/>
    <property type="evidence" value="ECO:0007669"/>
    <property type="project" value="TreeGrafter"/>
</dbReference>
<dbReference type="Proteomes" id="UP001152799">
    <property type="component" value="Chromosome 7"/>
</dbReference>
<name>A0A9N9MWX7_9CUCU</name>
<keyword evidence="8" id="KW-0833">Ubl conjugation pathway</keyword>
<dbReference type="GO" id="GO:0005737">
    <property type="term" value="C:cytoplasm"/>
    <property type="evidence" value="ECO:0007669"/>
    <property type="project" value="TreeGrafter"/>
</dbReference>
<dbReference type="GO" id="GO:0061630">
    <property type="term" value="F:ubiquitin protein ligase activity"/>
    <property type="evidence" value="ECO:0007669"/>
    <property type="project" value="UniProtKB-EC"/>
</dbReference>
<dbReference type="Gene3D" id="3.30.40.10">
    <property type="entry name" value="Zinc/RING finger domain, C3HC4 (zinc finger)"/>
    <property type="match status" value="2"/>
</dbReference>
<evidence type="ECO:0000256" key="5">
    <source>
        <dbReference type="ARBA" id="ARBA00022679"/>
    </source>
</evidence>
<feature type="domain" description="SIAH-type" evidence="12">
    <location>
        <begin position="94"/>
        <end position="153"/>
    </location>
</feature>
<evidence type="ECO:0000256" key="7">
    <source>
        <dbReference type="ARBA" id="ARBA00022771"/>
    </source>
</evidence>
<dbReference type="SUPFAM" id="SSF57850">
    <property type="entry name" value="RING/U-box"/>
    <property type="match status" value="1"/>
</dbReference>
<dbReference type="PANTHER" id="PTHR45877:SF2">
    <property type="entry name" value="E3 UBIQUITIN-PROTEIN LIGASE SINA-RELATED"/>
    <property type="match status" value="1"/>
</dbReference>
<dbReference type="PROSITE" id="PS50089">
    <property type="entry name" value="ZF_RING_2"/>
    <property type="match status" value="1"/>
</dbReference>
<evidence type="ECO:0000313" key="13">
    <source>
        <dbReference type="EMBL" id="CAG9771876.1"/>
    </source>
</evidence>
<dbReference type="Pfam" id="PF21361">
    <property type="entry name" value="Sina_ZnF"/>
    <property type="match status" value="1"/>
</dbReference>
<dbReference type="InterPro" id="IPR001841">
    <property type="entry name" value="Znf_RING"/>
</dbReference>